<keyword evidence="11" id="KW-1185">Reference proteome</keyword>
<dbReference type="SUPFAM" id="SSF46785">
    <property type="entry name" value="Winged helix' DNA-binding domain"/>
    <property type="match status" value="1"/>
</dbReference>
<proteinExistence type="inferred from homology"/>
<evidence type="ECO:0000256" key="1">
    <source>
        <dbReference type="ARBA" id="ARBA00004906"/>
    </source>
</evidence>
<keyword evidence="5" id="KW-0832">Ubl conjugation</keyword>
<dbReference type="InterPro" id="IPR016157">
    <property type="entry name" value="Cullin_CS"/>
</dbReference>
<dbReference type="PROSITE" id="PS50069">
    <property type="entry name" value="CULLIN_2"/>
    <property type="match status" value="1"/>
</dbReference>
<organism evidence="10 11">
    <name type="scientific">Pomacea canaliculata</name>
    <name type="common">Golden apple snail</name>
    <dbReference type="NCBI Taxonomy" id="400727"/>
    <lineage>
        <taxon>Eukaryota</taxon>
        <taxon>Metazoa</taxon>
        <taxon>Spiralia</taxon>
        <taxon>Lophotrochozoa</taxon>
        <taxon>Mollusca</taxon>
        <taxon>Gastropoda</taxon>
        <taxon>Caenogastropoda</taxon>
        <taxon>Architaenioglossa</taxon>
        <taxon>Ampullarioidea</taxon>
        <taxon>Ampullariidae</taxon>
        <taxon>Pomacea</taxon>
    </lineage>
</organism>
<keyword evidence="3" id="KW-1017">Isopeptide bond</keyword>
<evidence type="ECO:0000313" key="11">
    <source>
        <dbReference type="Proteomes" id="UP000245119"/>
    </source>
</evidence>
<name>A0A2T7NBU3_POMCA</name>
<evidence type="ECO:0000313" key="10">
    <source>
        <dbReference type="EMBL" id="PVD18634.1"/>
    </source>
</evidence>
<evidence type="ECO:0000259" key="9">
    <source>
        <dbReference type="PROSITE" id="PS50069"/>
    </source>
</evidence>
<keyword evidence="4" id="KW-0833">Ubl conjugation pathway</keyword>
<dbReference type="InterPro" id="IPR045093">
    <property type="entry name" value="Cullin"/>
</dbReference>
<dbReference type="SUPFAM" id="SSF74788">
    <property type="entry name" value="Cullin repeat-like"/>
    <property type="match status" value="1"/>
</dbReference>
<dbReference type="Proteomes" id="UP000245119">
    <property type="component" value="Linkage Group LG14"/>
</dbReference>
<evidence type="ECO:0000256" key="6">
    <source>
        <dbReference type="PROSITE-ProRule" id="PRU00330"/>
    </source>
</evidence>
<dbReference type="InterPro" id="IPR036317">
    <property type="entry name" value="Cullin_homology_sf"/>
</dbReference>
<dbReference type="Pfam" id="PF00888">
    <property type="entry name" value="Cullin"/>
    <property type="match status" value="1"/>
</dbReference>
<evidence type="ECO:0000256" key="8">
    <source>
        <dbReference type="SAM" id="MobiDB-lite"/>
    </source>
</evidence>
<dbReference type="SMART" id="SM00182">
    <property type="entry name" value="CULLIN"/>
    <property type="match status" value="1"/>
</dbReference>
<evidence type="ECO:0000256" key="7">
    <source>
        <dbReference type="RuleBase" id="RU003829"/>
    </source>
</evidence>
<dbReference type="FunFam" id="1.20.1310.10:FF:000008">
    <property type="entry name" value="Cullin 4B"/>
    <property type="match status" value="1"/>
</dbReference>
<dbReference type="InterPro" id="IPR016158">
    <property type="entry name" value="Cullin_homology"/>
</dbReference>
<dbReference type="FunFam" id="1.20.1310.10:FF:000003">
    <property type="entry name" value="Cullin 4A"/>
    <property type="match status" value="1"/>
</dbReference>
<feature type="region of interest" description="Disordered" evidence="8">
    <location>
        <begin position="52"/>
        <end position="71"/>
    </location>
</feature>
<dbReference type="EMBL" id="PZQS01000014">
    <property type="protein sequence ID" value="PVD18634.1"/>
    <property type="molecule type" value="Genomic_DNA"/>
</dbReference>
<dbReference type="InterPro" id="IPR059120">
    <property type="entry name" value="Cullin-like_AB"/>
</dbReference>
<dbReference type="FunFam" id="1.20.1310.10:FF:000004">
    <property type="entry name" value="Cullin 4B"/>
    <property type="match status" value="1"/>
</dbReference>
<evidence type="ECO:0000256" key="5">
    <source>
        <dbReference type="ARBA" id="ARBA00022843"/>
    </source>
</evidence>
<reference evidence="10 11" key="1">
    <citation type="submission" date="2018-04" db="EMBL/GenBank/DDBJ databases">
        <title>The genome of golden apple snail Pomacea canaliculata provides insight into stress tolerance and invasive adaptation.</title>
        <authorList>
            <person name="Liu C."/>
            <person name="Liu B."/>
            <person name="Ren Y."/>
            <person name="Zhang Y."/>
            <person name="Wang H."/>
            <person name="Li S."/>
            <person name="Jiang F."/>
            <person name="Yin L."/>
            <person name="Zhang G."/>
            <person name="Qian W."/>
            <person name="Fan W."/>
        </authorList>
    </citation>
    <scope>NUCLEOTIDE SEQUENCE [LARGE SCALE GENOMIC DNA]</scope>
    <source>
        <strain evidence="10">SZHN2017</strain>
        <tissue evidence="10">Muscle</tissue>
    </source>
</reference>
<protein>
    <recommendedName>
        <fullName evidence="9">Cullin family profile domain-containing protein</fullName>
    </recommendedName>
</protein>
<dbReference type="GO" id="GO:0006511">
    <property type="term" value="P:ubiquitin-dependent protein catabolic process"/>
    <property type="evidence" value="ECO:0007669"/>
    <property type="project" value="InterPro"/>
</dbReference>
<dbReference type="InterPro" id="IPR001373">
    <property type="entry name" value="Cullin_N"/>
</dbReference>
<feature type="region of interest" description="Disordered" evidence="8">
    <location>
        <begin position="1"/>
        <end position="41"/>
    </location>
</feature>
<dbReference type="PROSITE" id="PS01256">
    <property type="entry name" value="CULLIN_1"/>
    <property type="match status" value="1"/>
</dbReference>
<dbReference type="OrthoDB" id="27073at2759"/>
<dbReference type="Gene3D" id="4.10.1030.10">
    <property type="entry name" value="Ring Box Chain A, domain 5"/>
    <property type="match status" value="1"/>
</dbReference>
<comment type="similarity">
    <text evidence="2 6 7">Belongs to the cullin family.</text>
</comment>
<evidence type="ECO:0000256" key="2">
    <source>
        <dbReference type="ARBA" id="ARBA00006019"/>
    </source>
</evidence>
<gene>
    <name evidence="10" type="ORF">C0Q70_21184</name>
</gene>
<sequence length="603" mass="69143">MPLSNPNKRTLSEENKGDTCSNSKRRSVESRNRGLDETCATMTEPQKKANFSALSGNGISRHASPLSTTKPGASKKLVIKNFKEKPPIPENFEEVTWLKLAEAVGAIQRSCAIRYSLEELYQAVENMCSYKMAADTSPKTAANIRNEIYSENRDMGLDLFRAHIISHPTVEARTVDGLLSLIERERCGETVNRQLLKSLLRMLTDLQIYQDVFERKFLEATERLYAAEGRQLMQERDVPEYLAHVDKRINEEMERLLHYLDSSTKKQLIACVERQLLEQHLQQILQKGLDQLLDENRVTDLGLLYQLFSRVKDGLKELCSAFSAYIKKTGKLIVVNPTNDAEKDKDMVQHLLDFKDKIDNIIEVCFGQNQKFINAMKESFENFINQRQNKPAELIAKYVDSKLRAGNKEATEEELEKLLDKIMVLFRFIHGKDVFEAFYKKDLAKRLLVGKSASVDAEKSMLSKLKQECGGGFTSKLEGMFKDMELSKDIVLAFKQHQQVLDSPGAIDLTVNILTMGYWPTYPVCEVLLPAEMVHLQEVFKKFYLGKHSGRKLQWQPTLGHCVLKAEFNNYAPADLKKRIESLIDREYMERDKDNPNTYHYVA</sequence>
<comment type="caution">
    <text evidence="10">The sequence shown here is derived from an EMBL/GenBank/DDBJ whole genome shotgun (WGS) entry which is preliminary data.</text>
</comment>
<comment type="pathway">
    <text evidence="1">Protein modification; protein ubiquitination.</text>
</comment>
<dbReference type="InterPro" id="IPR016159">
    <property type="entry name" value="Cullin_repeat-like_dom_sf"/>
</dbReference>
<feature type="compositionally biased region" description="Basic and acidic residues" evidence="8">
    <location>
        <begin position="26"/>
        <end position="36"/>
    </location>
</feature>
<dbReference type="GO" id="GO:0031625">
    <property type="term" value="F:ubiquitin protein ligase binding"/>
    <property type="evidence" value="ECO:0007669"/>
    <property type="project" value="InterPro"/>
</dbReference>
<dbReference type="Gene3D" id="1.20.1310.10">
    <property type="entry name" value="Cullin Repeats"/>
    <property type="match status" value="3"/>
</dbReference>
<dbReference type="PANTHER" id="PTHR11932">
    <property type="entry name" value="CULLIN"/>
    <property type="match status" value="1"/>
</dbReference>
<evidence type="ECO:0000256" key="4">
    <source>
        <dbReference type="ARBA" id="ARBA00022786"/>
    </source>
</evidence>
<dbReference type="Pfam" id="PF26557">
    <property type="entry name" value="Cullin_AB"/>
    <property type="match status" value="1"/>
</dbReference>
<dbReference type="SUPFAM" id="SSF75632">
    <property type="entry name" value="Cullin homology domain"/>
    <property type="match status" value="1"/>
</dbReference>
<dbReference type="GO" id="GO:0031461">
    <property type="term" value="C:cullin-RING ubiquitin ligase complex"/>
    <property type="evidence" value="ECO:0007669"/>
    <property type="project" value="InterPro"/>
</dbReference>
<dbReference type="InterPro" id="IPR036390">
    <property type="entry name" value="WH_DNA-bd_sf"/>
</dbReference>
<accession>A0A2T7NBU3</accession>
<dbReference type="STRING" id="400727.A0A2T7NBU3"/>
<dbReference type="AlphaFoldDB" id="A0A2T7NBU3"/>
<evidence type="ECO:0000256" key="3">
    <source>
        <dbReference type="ARBA" id="ARBA00022499"/>
    </source>
</evidence>
<feature type="domain" description="Cullin family profile" evidence="9">
    <location>
        <begin position="390"/>
        <end position="570"/>
    </location>
</feature>